<dbReference type="AlphaFoldDB" id="A0A4P6D6P0"/>
<dbReference type="SUPFAM" id="SSF52087">
    <property type="entry name" value="CRAL/TRIO domain"/>
    <property type="match status" value="1"/>
</dbReference>
<feature type="compositionally biased region" description="Polar residues" evidence="1">
    <location>
        <begin position="284"/>
        <end position="296"/>
    </location>
</feature>
<dbReference type="PANTHER" id="PTHR10174:SF224">
    <property type="entry name" value="RETINOL-BINDING PROTEIN PINTA"/>
    <property type="match status" value="1"/>
</dbReference>
<dbReference type="InterPro" id="IPR036865">
    <property type="entry name" value="CRAL-TRIO_dom_sf"/>
</dbReference>
<reference evidence="3" key="1">
    <citation type="submission" date="2019-04" db="EMBL/GenBank/DDBJ databases">
        <title>Analysis of the testis transcriptome of the Chagas disease vector Rhodnius prolixus.</title>
        <authorList>
            <person name="Cesar J."/>
            <person name="Ribeiro J.M."/>
            <person name="Pereira M.H."/>
            <person name="Araujo R.N."/>
            <person name="Gontijo N.F."/>
            <person name="Pessoa G."/>
            <person name="Sant'Anna M.V."/>
            <person name="Sorgine M.H."/>
            <person name="Majerowicz D."/>
            <person name="Carvalho A.B."/>
            <person name="Braz G."/>
            <person name="Mesquita R."/>
            <person name="Lagerblad P.O."/>
            <person name="Koerich L.B."/>
        </authorList>
    </citation>
    <scope>NUCLEOTIDE SEQUENCE</scope>
</reference>
<evidence type="ECO:0000313" key="3">
    <source>
        <dbReference type="EMBL" id="MOY45633.1"/>
    </source>
</evidence>
<organism evidence="3">
    <name type="scientific">Rhodnius prolixus</name>
    <name type="common">Triatomid bug</name>
    <dbReference type="NCBI Taxonomy" id="13249"/>
    <lineage>
        <taxon>Eukaryota</taxon>
        <taxon>Metazoa</taxon>
        <taxon>Ecdysozoa</taxon>
        <taxon>Arthropoda</taxon>
        <taxon>Hexapoda</taxon>
        <taxon>Insecta</taxon>
        <taxon>Pterygota</taxon>
        <taxon>Neoptera</taxon>
        <taxon>Paraneoptera</taxon>
        <taxon>Hemiptera</taxon>
        <taxon>Heteroptera</taxon>
        <taxon>Panheteroptera</taxon>
        <taxon>Cimicomorpha</taxon>
        <taxon>Reduviidae</taxon>
        <taxon>Triatominae</taxon>
        <taxon>Rhodnius</taxon>
    </lineage>
</organism>
<dbReference type="Pfam" id="PF00650">
    <property type="entry name" value="CRAL_TRIO"/>
    <property type="match status" value="1"/>
</dbReference>
<evidence type="ECO:0000259" key="2">
    <source>
        <dbReference type="PROSITE" id="PS50191"/>
    </source>
</evidence>
<name>A0A4P6D6P0_RHOPR</name>
<proteinExistence type="predicted"/>
<dbReference type="SUPFAM" id="SSF46938">
    <property type="entry name" value="CRAL/TRIO N-terminal domain"/>
    <property type="match status" value="1"/>
</dbReference>
<dbReference type="Gene3D" id="3.40.525.10">
    <property type="entry name" value="CRAL-TRIO lipid binding domain"/>
    <property type="match status" value="1"/>
</dbReference>
<dbReference type="EMBL" id="GHKJ01000603">
    <property type="protein sequence ID" value="MOY45633.1"/>
    <property type="molecule type" value="Transcribed_RNA"/>
</dbReference>
<dbReference type="VEuPathDB" id="VectorBase:RPRC006346"/>
<dbReference type="CDD" id="cd00170">
    <property type="entry name" value="SEC14"/>
    <property type="match status" value="1"/>
</dbReference>
<dbReference type="PROSITE" id="PS50191">
    <property type="entry name" value="CRAL_TRIO"/>
    <property type="match status" value="1"/>
</dbReference>
<dbReference type="PRINTS" id="PR00180">
    <property type="entry name" value="CRETINALDHBP"/>
</dbReference>
<feature type="region of interest" description="Disordered" evidence="1">
    <location>
        <begin position="273"/>
        <end position="296"/>
    </location>
</feature>
<sequence>MQLKDFPFRGGGCEVPNERKEDVASIRKWLKHQAHLPQITDEHIMLFLHSNYFSVEKTKNTIETYFVVRAENPELFCNWDITALEQAFRIYELSPLPKTSPEGYKILLYRLKDNDPSKFIFQEGMRVFFAFNDVRISEDGIVPGYIVLFDMKGCTLSHLARVSTVMYLVKTFMLYIQDCHPVRLKGVHVLNTASFMDKVLTLIKPLMQSELVKLLHLHSSMDTLKKFVPLELLPEEYGGDCKSGSFLHEEHYKLMKSDYSVWLKESGDLVAKKKKGPPQKKITDNMQGSFRTLSID</sequence>
<protein>
    <submittedName>
        <fullName evidence="3">Putative phosphatidylinositol transfer protein sec14</fullName>
    </submittedName>
</protein>
<dbReference type="VEuPathDB" id="VectorBase:RPRC011437"/>
<accession>A0A4P6D6P0</accession>
<dbReference type="InterPro" id="IPR036273">
    <property type="entry name" value="CRAL/TRIO_N_dom_sf"/>
</dbReference>
<dbReference type="SMART" id="SM00516">
    <property type="entry name" value="SEC14"/>
    <property type="match status" value="1"/>
</dbReference>
<dbReference type="PANTHER" id="PTHR10174">
    <property type="entry name" value="ALPHA-TOCOPHEROL TRANSFER PROTEIN-RELATED"/>
    <property type="match status" value="1"/>
</dbReference>
<evidence type="ECO:0000256" key="1">
    <source>
        <dbReference type="SAM" id="MobiDB-lite"/>
    </source>
</evidence>
<dbReference type="GO" id="GO:0016020">
    <property type="term" value="C:membrane"/>
    <property type="evidence" value="ECO:0007669"/>
    <property type="project" value="TreeGrafter"/>
</dbReference>
<dbReference type="InterPro" id="IPR001251">
    <property type="entry name" value="CRAL-TRIO_dom"/>
</dbReference>
<feature type="domain" description="CRAL-TRIO" evidence="2">
    <location>
        <begin position="81"/>
        <end position="245"/>
    </location>
</feature>
<dbReference type="GO" id="GO:1902936">
    <property type="term" value="F:phosphatidylinositol bisphosphate binding"/>
    <property type="evidence" value="ECO:0007669"/>
    <property type="project" value="TreeGrafter"/>
</dbReference>